<dbReference type="InterPro" id="IPR010982">
    <property type="entry name" value="Lambda_DNA-bd_dom_sf"/>
</dbReference>
<dbReference type="AlphaFoldDB" id="A0A1G9ZBV5"/>
<dbReference type="Proteomes" id="UP000183200">
    <property type="component" value="Unassembled WGS sequence"/>
</dbReference>
<dbReference type="EMBL" id="FNGY01000006">
    <property type="protein sequence ID" value="SDN18567.1"/>
    <property type="molecule type" value="Genomic_DNA"/>
</dbReference>
<dbReference type="SUPFAM" id="SSF47413">
    <property type="entry name" value="lambda repressor-like DNA-binding domains"/>
    <property type="match status" value="1"/>
</dbReference>
<dbReference type="GO" id="GO:0003677">
    <property type="term" value="F:DNA binding"/>
    <property type="evidence" value="ECO:0007669"/>
    <property type="project" value="InterPro"/>
</dbReference>
<keyword evidence="2" id="KW-1185">Reference proteome</keyword>
<reference evidence="2" key="1">
    <citation type="submission" date="2016-10" db="EMBL/GenBank/DDBJ databases">
        <authorList>
            <person name="Varghese N."/>
            <person name="Submissions S."/>
        </authorList>
    </citation>
    <scope>NUCLEOTIDE SEQUENCE [LARGE SCALE GENOMIC DNA]</scope>
    <source>
        <strain evidence="2">DSM 19110</strain>
    </source>
</reference>
<gene>
    <name evidence="1" type="ORF">SAMN05421820_106412</name>
</gene>
<evidence type="ECO:0000313" key="2">
    <source>
        <dbReference type="Proteomes" id="UP000183200"/>
    </source>
</evidence>
<protein>
    <submittedName>
        <fullName evidence="1">Uncharacterized protein</fullName>
    </submittedName>
</protein>
<name>A0A1G9ZBV5_9SPHI</name>
<dbReference type="Gene3D" id="1.10.260.40">
    <property type="entry name" value="lambda repressor-like DNA-binding domains"/>
    <property type="match status" value="1"/>
</dbReference>
<proteinExistence type="predicted"/>
<sequence>MEKLAGRVDSADLAKLEAGARLYLRHSNISFQVISSDANGLMIRTKQDKHLSGNYADEVKLIELTRSLFGVLPGKPVIAVQPLIYTPVLVDVVDAKWIQERMEKYHIQIEDIVADTGIEKSSLSAWVNGTRLMTQPVKAMFYFLFTDHESRRK</sequence>
<accession>A0A1G9ZBV5</accession>
<organism evidence="1 2">
    <name type="scientific">Pedobacter steynii</name>
    <dbReference type="NCBI Taxonomy" id="430522"/>
    <lineage>
        <taxon>Bacteria</taxon>
        <taxon>Pseudomonadati</taxon>
        <taxon>Bacteroidota</taxon>
        <taxon>Sphingobacteriia</taxon>
        <taxon>Sphingobacteriales</taxon>
        <taxon>Sphingobacteriaceae</taxon>
        <taxon>Pedobacter</taxon>
    </lineage>
</organism>
<evidence type="ECO:0000313" key="1">
    <source>
        <dbReference type="EMBL" id="SDN18567.1"/>
    </source>
</evidence>